<dbReference type="Proteomes" id="UP001054837">
    <property type="component" value="Unassembled WGS sequence"/>
</dbReference>
<protein>
    <submittedName>
        <fullName evidence="1">Uncharacterized protein</fullName>
    </submittedName>
</protein>
<keyword evidence="2" id="KW-1185">Reference proteome</keyword>
<organism evidence="1 2">
    <name type="scientific">Caerostris darwini</name>
    <dbReference type="NCBI Taxonomy" id="1538125"/>
    <lineage>
        <taxon>Eukaryota</taxon>
        <taxon>Metazoa</taxon>
        <taxon>Ecdysozoa</taxon>
        <taxon>Arthropoda</taxon>
        <taxon>Chelicerata</taxon>
        <taxon>Arachnida</taxon>
        <taxon>Araneae</taxon>
        <taxon>Araneomorphae</taxon>
        <taxon>Entelegynae</taxon>
        <taxon>Araneoidea</taxon>
        <taxon>Araneidae</taxon>
        <taxon>Caerostris</taxon>
    </lineage>
</organism>
<proteinExistence type="predicted"/>
<dbReference type="AlphaFoldDB" id="A0AAV4Q241"/>
<dbReference type="EMBL" id="BPLQ01003809">
    <property type="protein sequence ID" value="GIY03394.1"/>
    <property type="molecule type" value="Genomic_DNA"/>
</dbReference>
<name>A0AAV4Q241_9ARAC</name>
<comment type="caution">
    <text evidence="1">The sequence shown here is derived from an EMBL/GenBank/DDBJ whole genome shotgun (WGS) entry which is preliminary data.</text>
</comment>
<reference evidence="1 2" key="1">
    <citation type="submission" date="2021-06" db="EMBL/GenBank/DDBJ databases">
        <title>Caerostris darwini draft genome.</title>
        <authorList>
            <person name="Kono N."/>
            <person name="Arakawa K."/>
        </authorList>
    </citation>
    <scope>NUCLEOTIDE SEQUENCE [LARGE SCALE GENOMIC DNA]</scope>
</reference>
<sequence length="117" mass="13997">MHTSLAPPPSRRRRRRRNVFLHLPIPHPRKRGAETEARKTQLFQLKNNPHQTVQKPKLHFDWMTTETPLARRSFFPDLPKKHSTQMWAPIKSNIYYDRTSHPPSSLLFPFWHARMPS</sequence>
<gene>
    <name evidence="1" type="ORF">CDAR_266431</name>
</gene>
<evidence type="ECO:0000313" key="2">
    <source>
        <dbReference type="Proteomes" id="UP001054837"/>
    </source>
</evidence>
<evidence type="ECO:0000313" key="1">
    <source>
        <dbReference type="EMBL" id="GIY03394.1"/>
    </source>
</evidence>
<accession>A0AAV4Q241</accession>